<dbReference type="GO" id="GO:0008270">
    <property type="term" value="F:zinc ion binding"/>
    <property type="evidence" value="ECO:0007669"/>
    <property type="project" value="InterPro"/>
</dbReference>
<dbReference type="GO" id="GO:0009253">
    <property type="term" value="P:peptidoglycan catabolic process"/>
    <property type="evidence" value="ECO:0007669"/>
    <property type="project" value="InterPro"/>
</dbReference>
<dbReference type="PANTHER" id="PTHR11022:SF74">
    <property type="entry name" value="PEPTIDOGLYCAN-RECOGNITION PROTEIN SA"/>
    <property type="match status" value="1"/>
</dbReference>
<feature type="transmembrane region" description="Helical" evidence="5">
    <location>
        <begin position="26"/>
        <end position="47"/>
    </location>
</feature>
<name>A0AAV8X7C0_9CUCU</name>
<sequence length="242" mass="26836">MGKSGKTESEELDLRSLNKRTKYIKIILLVSLALTVVVGIIFTAIFYTQRHEDTADDDVPSDPGDNEDNNIGNHQILDRTQWNGRPPIRIRNITAPVPLVVIKHTGGGTCTTFRVCAGKLQTIQSQAVGDGADDIYYNFLIGGDENIYVGRGWDVQPAQRDNIIDIVFMGSFTFDVPTAGMIEAAKLLIEDGAQKGKLTDDYKVVCHSQTETTESPGLHLIEEVKTWPHYDPGSYRSRSLVR</sequence>
<dbReference type="GO" id="GO:0045087">
    <property type="term" value="P:innate immune response"/>
    <property type="evidence" value="ECO:0007669"/>
    <property type="project" value="UniProtKB-KW"/>
</dbReference>
<evidence type="ECO:0000313" key="9">
    <source>
        <dbReference type="Proteomes" id="UP001162162"/>
    </source>
</evidence>
<dbReference type="SMART" id="SM00701">
    <property type="entry name" value="PGRP"/>
    <property type="match status" value="1"/>
</dbReference>
<reference evidence="8" key="1">
    <citation type="journal article" date="2023" name="Insect Mol. Biol.">
        <title>Genome sequencing provides insights into the evolution of gene families encoding plant cell wall-degrading enzymes in longhorned beetles.</title>
        <authorList>
            <person name="Shin N.R."/>
            <person name="Okamura Y."/>
            <person name="Kirsch R."/>
            <person name="Pauchet Y."/>
        </authorList>
    </citation>
    <scope>NUCLEOTIDE SEQUENCE</scope>
    <source>
        <strain evidence="8">AMC_N1</strain>
    </source>
</reference>
<dbReference type="CDD" id="cd06583">
    <property type="entry name" value="PGRP"/>
    <property type="match status" value="1"/>
</dbReference>
<dbReference type="SUPFAM" id="SSF55846">
    <property type="entry name" value="N-acetylmuramoyl-L-alanine amidase-like"/>
    <property type="match status" value="1"/>
</dbReference>
<feature type="compositionally biased region" description="Acidic residues" evidence="4">
    <location>
        <begin position="54"/>
        <end position="68"/>
    </location>
</feature>
<evidence type="ECO:0000259" key="6">
    <source>
        <dbReference type="SMART" id="SM00644"/>
    </source>
</evidence>
<accession>A0AAV8X7C0</accession>
<dbReference type="InterPro" id="IPR036505">
    <property type="entry name" value="Amidase/PGRP_sf"/>
</dbReference>
<keyword evidence="9" id="KW-1185">Reference proteome</keyword>
<organism evidence="8 9">
    <name type="scientific">Aromia moschata</name>
    <dbReference type="NCBI Taxonomy" id="1265417"/>
    <lineage>
        <taxon>Eukaryota</taxon>
        <taxon>Metazoa</taxon>
        <taxon>Ecdysozoa</taxon>
        <taxon>Arthropoda</taxon>
        <taxon>Hexapoda</taxon>
        <taxon>Insecta</taxon>
        <taxon>Pterygota</taxon>
        <taxon>Neoptera</taxon>
        <taxon>Endopterygota</taxon>
        <taxon>Coleoptera</taxon>
        <taxon>Polyphaga</taxon>
        <taxon>Cucujiformia</taxon>
        <taxon>Chrysomeloidea</taxon>
        <taxon>Cerambycidae</taxon>
        <taxon>Cerambycinae</taxon>
        <taxon>Callichromatini</taxon>
        <taxon>Aromia</taxon>
    </lineage>
</organism>
<keyword evidence="5" id="KW-0812">Transmembrane</keyword>
<dbReference type="Pfam" id="PF01510">
    <property type="entry name" value="Amidase_2"/>
    <property type="match status" value="1"/>
</dbReference>
<feature type="domain" description="N-acetylmuramoyl-L-alanine amidase" evidence="6">
    <location>
        <begin position="83"/>
        <end position="217"/>
    </location>
</feature>
<dbReference type="Proteomes" id="UP001162162">
    <property type="component" value="Unassembled WGS sequence"/>
</dbReference>
<dbReference type="InterPro" id="IPR006619">
    <property type="entry name" value="PGRP_domain_met/bac"/>
</dbReference>
<comment type="caution">
    <text evidence="8">The sequence shown here is derived from an EMBL/GenBank/DDBJ whole genome shotgun (WGS) entry which is preliminary data.</text>
</comment>
<evidence type="ECO:0000256" key="4">
    <source>
        <dbReference type="SAM" id="MobiDB-lite"/>
    </source>
</evidence>
<evidence type="ECO:0000256" key="5">
    <source>
        <dbReference type="SAM" id="Phobius"/>
    </source>
</evidence>
<keyword evidence="5" id="KW-0472">Membrane</keyword>
<dbReference type="InterPro" id="IPR002502">
    <property type="entry name" value="Amidase_domain"/>
</dbReference>
<evidence type="ECO:0000259" key="7">
    <source>
        <dbReference type="SMART" id="SM00701"/>
    </source>
</evidence>
<evidence type="ECO:0000256" key="1">
    <source>
        <dbReference type="ARBA" id="ARBA00007553"/>
    </source>
</evidence>
<feature type="compositionally biased region" description="Polar residues" evidence="4">
    <location>
        <begin position="69"/>
        <end position="78"/>
    </location>
</feature>
<dbReference type="PANTHER" id="PTHR11022">
    <property type="entry name" value="PEPTIDOGLYCAN RECOGNITION PROTEIN"/>
    <property type="match status" value="1"/>
</dbReference>
<feature type="domain" description="Peptidoglycan recognition protein family" evidence="7">
    <location>
        <begin position="74"/>
        <end position="211"/>
    </location>
</feature>
<evidence type="ECO:0000313" key="8">
    <source>
        <dbReference type="EMBL" id="KAJ8934531.1"/>
    </source>
</evidence>
<dbReference type="Gene3D" id="3.40.80.10">
    <property type="entry name" value="Peptidoglycan recognition protein-like"/>
    <property type="match status" value="1"/>
</dbReference>
<gene>
    <name evidence="8" type="ORF">NQ318_009688</name>
</gene>
<keyword evidence="3" id="KW-0391">Immunity</keyword>
<proteinExistence type="inferred from homology"/>
<feature type="region of interest" description="Disordered" evidence="4">
    <location>
        <begin position="53"/>
        <end position="78"/>
    </location>
</feature>
<evidence type="ECO:0000256" key="3">
    <source>
        <dbReference type="ARBA" id="ARBA00022859"/>
    </source>
</evidence>
<comment type="similarity">
    <text evidence="1">Belongs to the N-acetylmuramoyl-L-alanine amidase 2 family.</text>
</comment>
<dbReference type="GO" id="GO:0008745">
    <property type="term" value="F:N-acetylmuramoyl-L-alanine amidase activity"/>
    <property type="evidence" value="ECO:0007669"/>
    <property type="project" value="InterPro"/>
</dbReference>
<dbReference type="AlphaFoldDB" id="A0AAV8X7C0"/>
<keyword evidence="2" id="KW-0399">Innate immunity</keyword>
<dbReference type="InterPro" id="IPR015510">
    <property type="entry name" value="PGRP"/>
</dbReference>
<protein>
    <submittedName>
        <fullName evidence="8">Uncharacterized protein</fullName>
    </submittedName>
</protein>
<keyword evidence="5" id="KW-1133">Transmembrane helix</keyword>
<evidence type="ECO:0000256" key="2">
    <source>
        <dbReference type="ARBA" id="ARBA00022588"/>
    </source>
</evidence>
<dbReference type="EMBL" id="JAPWTK010001028">
    <property type="protein sequence ID" value="KAJ8934531.1"/>
    <property type="molecule type" value="Genomic_DNA"/>
</dbReference>
<dbReference type="SMART" id="SM00644">
    <property type="entry name" value="Ami_2"/>
    <property type="match status" value="1"/>
</dbReference>